<dbReference type="Proteomes" id="UP001628179">
    <property type="component" value="Unassembled WGS sequence"/>
</dbReference>
<keyword evidence="3" id="KW-1185">Reference proteome</keyword>
<gene>
    <name evidence="2" type="ORF">MFIFM68171_01734</name>
</gene>
<dbReference type="GeneID" id="98172479"/>
<reference evidence="2 3" key="1">
    <citation type="submission" date="2024-09" db="EMBL/GenBank/DDBJ databases">
        <title>Itraconazole resistance in Madurella fahalii resulting from another homologue of gene encoding cytochrome P450 14-alpha sterol demethylase (CYP51).</title>
        <authorList>
            <person name="Yoshioka I."/>
            <person name="Fahal A.H."/>
            <person name="Kaneko S."/>
            <person name="Yaguchi T."/>
        </authorList>
    </citation>
    <scope>NUCLEOTIDE SEQUENCE [LARGE SCALE GENOMIC DNA]</scope>
    <source>
        <strain evidence="2 3">IFM 68171</strain>
    </source>
</reference>
<evidence type="ECO:0000313" key="3">
    <source>
        <dbReference type="Proteomes" id="UP001628179"/>
    </source>
</evidence>
<dbReference type="PANTHER" id="PTHR24148">
    <property type="entry name" value="ANKYRIN REPEAT DOMAIN-CONTAINING PROTEIN 39 HOMOLOG-RELATED"/>
    <property type="match status" value="1"/>
</dbReference>
<organism evidence="2 3">
    <name type="scientific">Madurella fahalii</name>
    <dbReference type="NCBI Taxonomy" id="1157608"/>
    <lineage>
        <taxon>Eukaryota</taxon>
        <taxon>Fungi</taxon>
        <taxon>Dikarya</taxon>
        <taxon>Ascomycota</taxon>
        <taxon>Pezizomycotina</taxon>
        <taxon>Sordariomycetes</taxon>
        <taxon>Sordariomycetidae</taxon>
        <taxon>Sordariales</taxon>
        <taxon>Sordariales incertae sedis</taxon>
        <taxon>Madurella</taxon>
    </lineage>
</organism>
<dbReference type="Pfam" id="PF06985">
    <property type="entry name" value="HET"/>
    <property type="match status" value="1"/>
</dbReference>
<evidence type="ECO:0000259" key="1">
    <source>
        <dbReference type="Pfam" id="PF06985"/>
    </source>
</evidence>
<dbReference type="InterPro" id="IPR010730">
    <property type="entry name" value="HET"/>
</dbReference>
<proteinExistence type="predicted"/>
<dbReference type="InterPro" id="IPR052895">
    <property type="entry name" value="HetReg/Transcr_Mod"/>
</dbReference>
<protein>
    <recommendedName>
        <fullName evidence="1">Heterokaryon incompatibility domain-containing protein</fullName>
    </recommendedName>
</protein>
<dbReference type="PANTHER" id="PTHR24148:SF64">
    <property type="entry name" value="HETEROKARYON INCOMPATIBILITY DOMAIN-CONTAINING PROTEIN"/>
    <property type="match status" value="1"/>
</dbReference>
<dbReference type="Pfam" id="PF26639">
    <property type="entry name" value="Het-6_barrel"/>
    <property type="match status" value="1"/>
</dbReference>
<sequence length="693" mass="77807">MAGEYRYQPLPPVAEYGRSPPFTRILRLAPGRSDDQPLTATLELIDVSSTAPYEALSYTWGTDPPSNYLWLGDWPLPIKPNLEAALRALRLPDLHRRLWVDAVCIDQSNVDERSRQVAYMRLVYKHAARVIVWLGLKTHGIEQAFTAASRLSQAMTTLEDAGAAAARDGTVAGSGYAGLDAEAVNAFLESMIDDVPFTAMQYLSELFDRPYWTRTWCIQEVVAASWAIVRVEELEITFAELMSTALFVTEWRQRIAIDKPLVLWHSIYLYRHPRTPIQPSEVPGSIGNFLSVLESARGFQATDVRDKIFAMLGICDEGLQPVLALTKVEGPSDSGTAMRALRRAISGFNDFMQRHGPDPSFGTPKALRPDYRKDAVAVYTDTTRFLMRKQPRMLDVLAHVQHNADPSSDEYPSWVPKWFEPPSCFTIRGAFLAGLCDGHFRYFAELHDSPWRGQPQRPRVLSLDGFRVDIVDKVGDVMEFGFSDDERTMAAVERAWSHLFQFPMFAPNSPPYRNGEPLEVALCNALAVSPLGFITGSMANSFTQGKWSNMIPADAMREGRGEGPITERCQQEIAAFLACLSQRRLSEGDPSSAPATDTFARFMAAVRMYSLNRRAFLTRDGRIGIGPKVMQPGDEVVVLLGGKLPFVLRPRPDHHVFIGACYVRDNDIMWGVETERVRFNKPGARRRCTFELR</sequence>
<accession>A0ABQ0G198</accession>
<comment type="caution">
    <text evidence="2">The sequence shown here is derived from an EMBL/GenBank/DDBJ whole genome shotgun (WGS) entry which is preliminary data.</text>
</comment>
<name>A0ABQ0G198_9PEZI</name>
<feature type="domain" description="Heterokaryon incompatibility" evidence="1">
    <location>
        <begin position="53"/>
        <end position="220"/>
    </location>
</feature>
<dbReference type="RefSeq" id="XP_070913257.1">
    <property type="nucleotide sequence ID" value="XM_071057156.1"/>
</dbReference>
<dbReference type="EMBL" id="BAAFSV010000001">
    <property type="protein sequence ID" value="GAB1311524.1"/>
    <property type="molecule type" value="Genomic_DNA"/>
</dbReference>
<evidence type="ECO:0000313" key="2">
    <source>
        <dbReference type="EMBL" id="GAB1311524.1"/>
    </source>
</evidence>